<sequence length="513" mass="55532">MAAWIWKNERARTLLLINLAGIMEKADESLLPGVYREIGLEMHASPTSLGSLTLLRSLIQTLCFPLAAYLAVHHDRATVIALGALLWAVPTFCVGISSTFFQLAVARALTGAGLAVVIPAMKSLIADATDDSSRGVAFGWLQLTGSMGSALGSIISVLLAGTTFLGIPGWRLSFLIVAFFSAVVAYMVHKFAIDPRPVRHHKHNKTPGSYLADVKDLTIEAKKVMKIKTFQVIVAQGVLGSFPWASLAFAAMWLELIGFSHNETASLIGTFTVSVSLGGLFGGRLGDILSIRLPNTGRILLAQISSGLGPPLAAILLLALPYNPSTAPVHGFFMFIWGFFTSWNSCATNSPIFAEIVPEKSRTLTYALDRSFESILASFAPPIVGLLAERMYGYVATPETSMEDTAVKTNQQNAIALGKAVYTAYAIPLTICCMIYTLLYYTYPKDRDKAQADALIDSQSFRRLGLGSKKLSDLYLYTEAKDKGKISSPKADYSETEIMLPKEGSEIELGHLN</sequence>
<comment type="caution">
    <text evidence="1">The sequence shown here is derived from an EMBL/GenBank/DDBJ whole genome shotgun (WGS) entry which is preliminary data.</text>
</comment>
<evidence type="ECO:0000313" key="2">
    <source>
        <dbReference type="Proteomes" id="UP001162992"/>
    </source>
</evidence>
<accession>A0ACC2C2I1</accession>
<reference evidence="2" key="1">
    <citation type="journal article" date="2024" name="Proc. Natl. Acad. Sci. U.S.A.">
        <title>Extraordinary preservation of gene collinearity over three hundred million years revealed in homosporous lycophytes.</title>
        <authorList>
            <person name="Li C."/>
            <person name="Wickell D."/>
            <person name="Kuo L.Y."/>
            <person name="Chen X."/>
            <person name="Nie B."/>
            <person name="Liao X."/>
            <person name="Peng D."/>
            <person name="Ji J."/>
            <person name="Jenkins J."/>
            <person name="Williams M."/>
            <person name="Shu S."/>
            <person name="Plott C."/>
            <person name="Barry K."/>
            <person name="Rajasekar S."/>
            <person name="Grimwood J."/>
            <person name="Han X."/>
            <person name="Sun S."/>
            <person name="Hou Z."/>
            <person name="He W."/>
            <person name="Dai G."/>
            <person name="Sun C."/>
            <person name="Schmutz J."/>
            <person name="Leebens-Mack J.H."/>
            <person name="Li F.W."/>
            <person name="Wang L."/>
        </authorList>
    </citation>
    <scope>NUCLEOTIDE SEQUENCE [LARGE SCALE GENOMIC DNA]</scope>
    <source>
        <strain evidence="2">cv. PW_Plant_1</strain>
    </source>
</reference>
<protein>
    <submittedName>
        <fullName evidence="1">Uncharacterized protein</fullName>
    </submittedName>
</protein>
<name>A0ACC2C2I1_DIPCM</name>
<organism evidence="1 2">
    <name type="scientific">Diphasiastrum complanatum</name>
    <name type="common">Issler's clubmoss</name>
    <name type="synonym">Lycopodium complanatum</name>
    <dbReference type="NCBI Taxonomy" id="34168"/>
    <lineage>
        <taxon>Eukaryota</taxon>
        <taxon>Viridiplantae</taxon>
        <taxon>Streptophyta</taxon>
        <taxon>Embryophyta</taxon>
        <taxon>Tracheophyta</taxon>
        <taxon>Lycopodiopsida</taxon>
        <taxon>Lycopodiales</taxon>
        <taxon>Lycopodiaceae</taxon>
        <taxon>Lycopodioideae</taxon>
        <taxon>Diphasiastrum</taxon>
    </lineage>
</organism>
<dbReference type="EMBL" id="CM055103">
    <property type="protein sequence ID" value="KAJ7536063.1"/>
    <property type="molecule type" value="Genomic_DNA"/>
</dbReference>
<evidence type="ECO:0000313" key="1">
    <source>
        <dbReference type="EMBL" id="KAJ7536063.1"/>
    </source>
</evidence>
<keyword evidence="2" id="KW-1185">Reference proteome</keyword>
<dbReference type="Proteomes" id="UP001162992">
    <property type="component" value="Chromosome 12"/>
</dbReference>
<proteinExistence type="predicted"/>
<gene>
    <name evidence="1" type="ORF">O6H91_12G055200</name>
</gene>